<dbReference type="EMBL" id="JBBPFD010000004">
    <property type="protein sequence ID" value="KAK7929507.1"/>
    <property type="molecule type" value="Genomic_DNA"/>
</dbReference>
<proteinExistence type="inferred from homology"/>
<evidence type="ECO:0000313" key="9">
    <source>
        <dbReference type="Proteomes" id="UP001460270"/>
    </source>
</evidence>
<dbReference type="PANTHER" id="PTHR10556:SF37">
    <property type="entry name" value="3-OXO-5-ALPHA-STEROID 4-DEHYDROGENASE 2"/>
    <property type="match status" value="1"/>
</dbReference>
<comment type="caution">
    <text evidence="8">The sequence shown here is derived from an EMBL/GenBank/DDBJ whole genome shotgun (WGS) entry which is preliminary data.</text>
</comment>
<dbReference type="GO" id="GO:0016020">
    <property type="term" value="C:membrane"/>
    <property type="evidence" value="ECO:0007669"/>
    <property type="project" value="UniProtKB-SubCell"/>
</dbReference>
<name>A0AAW0PS09_9GOBI</name>
<evidence type="ECO:0000256" key="3">
    <source>
        <dbReference type="ARBA" id="ARBA00022692"/>
    </source>
</evidence>
<feature type="transmembrane region" description="Helical" evidence="6">
    <location>
        <begin position="120"/>
        <end position="139"/>
    </location>
</feature>
<dbReference type="PANTHER" id="PTHR10556">
    <property type="entry name" value="3-OXO-5-ALPHA-STEROID 4-DEHYDROGENASE"/>
    <property type="match status" value="1"/>
</dbReference>
<sequence>MIAQLLLIPGEYGRYARPSARTVSARLAWFLQELPSFLVPALMACVTDGDAQGRRLLLCTFTLHYFHRTFVYPLLMQTARPYPVNIAVFGAIFCLINGFIQSHSLLHCSDRDQDRDQVYSLRTAAGVFIFALGMILNIHSDHILRNLRKPGETSYKIPEEDCSSSSPELTSWQRSWNGRVLLWPFGIWPGSPSSSSPPAPSDLEPSDTTDFTWRSFRIILDTGRP</sequence>
<reference evidence="9" key="1">
    <citation type="submission" date="2024-04" db="EMBL/GenBank/DDBJ databases">
        <title>Salinicola lusitanus LLJ914,a marine bacterium isolated from the Okinawa Trough.</title>
        <authorList>
            <person name="Li J."/>
        </authorList>
    </citation>
    <scope>NUCLEOTIDE SEQUENCE [LARGE SCALE GENOMIC DNA]</scope>
</reference>
<evidence type="ECO:0000313" key="8">
    <source>
        <dbReference type="EMBL" id="KAK7929507.1"/>
    </source>
</evidence>
<dbReference type="GO" id="GO:0003865">
    <property type="term" value="F:3-oxo-5-alpha-steroid 4-dehydrogenase activity"/>
    <property type="evidence" value="ECO:0007669"/>
    <property type="project" value="TreeGrafter"/>
</dbReference>
<evidence type="ECO:0000256" key="2">
    <source>
        <dbReference type="ARBA" id="ARBA00007742"/>
    </source>
</evidence>
<dbReference type="InterPro" id="IPR001104">
    <property type="entry name" value="3-oxo-5_a-steroid_4-DH_C"/>
</dbReference>
<protein>
    <recommendedName>
        <fullName evidence="7">3-oxo-5-alpha-steroid 4-dehydrogenase C-terminal domain-containing protein</fullName>
    </recommendedName>
</protein>
<dbReference type="Pfam" id="PF02544">
    <property type="entry name" value="Steroid_dh"/>
    <property type="match status" value="1"/>
</dbReference>
<evidence type="ECO:0000256" key="5">
    <source>
        <dbReference type="ARBA" id="ARBA00023136"/>
    </source>
</evidence>
<gene>
    <name evidence="8" type="ORF">WMY93_005902</name>
</gene>
<feature type="transmembrane region" description="Helical" evidence="6">
    <location>
        <begin position="82"/>
        <end position="100"/>
    </location>
</feature>
<comment type="similarity">
    <text evidence="2">Belongs to the steroid 5-alpha reductase family.</text>
</comment>
<keyword evidence="3 6" id="KW-0812">Transmembrane</keyword>
<evidence type="ECO:0000256" key="6">
    <source>
        <dbReference type="SAM" id="Phobius"/>
    </source>
</evidence>
<organism evidence="8 9">
    <name type="scientific">Mugilogobius chulae</name>
    <name type="common">yellowstripe goby</name>
    <dbReference type="NCBI Taxonomy" id="88201"/>
    <lineage>
        <taxon>Eukaryota</taxon>
        <taxon>Metazoa</taxon>
        <taxon>Chordata</taxon>
        <taxon>Craniata</taxon>
        <taxon>Vertebrata</taxon>
        <taxon>Euteleostomi</taxon>
        <taxon>Actinopterygii</taxon>
        <taxon>Neopterygii</taxon>
        <taxon>Teleostei</taxon>
        <taxon>Neoteleostei</taxon>
        <taxon>Acanthomorphata</taxon>
        <taxon>Gobiaria</taxon>
        <taxon>Gobiiformes</taxon>
        <taxon>Gobioidei</taxon>
        <taxon>Gobiidae</taxon>
        <taxon>Gobionellinae</taxon>
        <taxon>Mugilogobius</taxon>
    </lineage>
</organism>
<dbReference type="Proteomes" id="UP001460270">
    <property type="component" value="Unassembled WGS sequence"/>
</dbReference>
<keyword evidence="5 6" id="KW-0472">Membrane</keyword>
<dbReference type="InterPro" id="IPR039357">
    <property type="entry name" value="SRD5A/TECR"/>
</dbReference>
<keyword evidence="4 6" id="KW-1133">Transmembrane helix</keyword>
<comment type="subcellular location">
    <subcellularLocation>
        <location evidence="1">Membrane</location>
        <topology evidence="1">Multi-pass membrane protein</topology>
    </subcellularLocation>
</comment>
<evidence type="ECO:0000256" key="4">
    <source>
        <dbReference type="ARBA" id="ARBA00022989"/>
    </source>
</evidence>
<dbReference type="PROSITE" id="PS50244">
    <property type="entry name" value="S5A_REDUCTASE"/>
    <property type="match status" value="1"/>
</dbReference>
<feature type="domain" description="3-oxo-5-alpha-steroid 4-dehydrogenase C-terminal" evidence="7">
    <location>
        <begin position="81"/>
        <end position="159"/>
    </location>
</feature>
<evidence type="ECO:0000256" key="1">
    <source>
        <dbReference type="ARBA" id="ARBA00004141"/>
    </source>
</evidence>
<dbReference type="AlphaFoldDB" id="A0AAW0PS09"/>
<accession>A0AAW0PS09</accession>
<keyword evidence="9" id="KW-1185">Reference proteome</keyword>
<dbReference type="GO" id="GO:0006694">
    <property type="term" value="P:steroid biosynthetic process"/>
    <property type="evidence" value="ECO:0007669"/>
    <property type="project" value="TreeGrafter"/>
</dbReference>
<evidence type="ECO:0000259" key="7">
    <source>
        <dbReference type="Pfam" id="PF02544"/>
    </source>
</evidence>